<dbReference type="InterPro" id="IPR039483">
    <property type="entry name" value="Meu6_PH_dom"/>
</dbReference>
<feature type="domain" description="PH" evidence="2">
    <location>
        <begin position="82"/>
        <end position="210"/>
    </location>
</feature>
<feature type="region of interest" description="Disordered" evidence="1">
    <location>
        <begin position="337"/>
        <end position="468"/>
    </location>
</feature>
<feature type="compositionally biased region" description="Low complexity" evidence="1">
    <location>
        <begin position="578"/>
        <end position="610"/>
    </location>
</feature>
<sequence>MSAATEQHLAGQVPITATASQATSDPIRDQNTSDLSPESRPELGMNGVTDGATAAAPTAPNVSNVTKEEKVGKGEVMVESHPINEGVLNYKGPGLKGLIFSKKYFWLSDAPLEHGHLSGYLSNEKSKDIAHPNAAHASQTGKGLLFYAKRAEDKGHPQGMFNLADVTDVVKGNFNDFGFSLNGHKHNFQAINKSEKDAWLVTIETKAAEAKTAREGIVGSSGYKSQLEKYGAGAAATTGTSRSRSRGMMASKSRERRTKDTTTHTTPEAAAAAFDTTPETATGITTGDAPNPVADSTTGTTSGTTTGAANGATTGEHVGEAAAGGAAVGAVAGAAAARNGSTSEEEKSKAAKKNRSQSRNNKRSSIFGGLLGKKEDKNLDKEEKKEDKAEDKAIKREIKREDKADMKELKKEEKAEKKEDKAIQKEDKAVAKEIKHEDKAEKMAEKQELKEEAKEDRRVEKEAKQQGVAKTGDFDAVAVASRVIGEPVVPAEEAATGVGASGVAPVAGAESTVAETTPASSTRETAPKPNKRNSIFGSIFGKKDAATPASTEVPSAVPAKDEQSTLSSTAPQLDSPVTSPTAETTAATTETPATAAEATTPAAATSPISPTDKRRTSFFGNLGTKKERRTGGTSDNELTDGEGKKQSSSGFGGLLRKASRAQKGSSPAASKDAANVPLPTDTPADATNAGETLAEKPAMTEGEIGNMTGTHEQTPVSAAA</sequence>
<feature type="region of interest" description="Disordered" evidence="1">
    <location>
        <begin position="229"/>
        <end position="314"/>
    </location>
</feature>
<reference evidence="3 4" key="1">
    <citation type="journal article" date="2020" name="Genomics">
        <title>Complete, high-quality genomes from long-read metagenomic sequencing of two wolf lichen thalli reveals enigmatic genome architecture.</title>
        <authorList>
            <person name="McKenzie S.K."/>
            <person name="Walston R.F."/>
            <person name="Allen J.L."/>
        </authorList>
    </citation>
    <scope>NUCLEOTIDE SEQUENCE [LARGE SCALE GENOMIC DNA]</scope>
    <source>
        <strain evidence="3">WasteWater1</strain>
    </source>
</reference>
<dbReference type="SUPFAM" id="SSF50729">
    <property type="entry name" value="PH domain-like"/>
    <property type="match status" value="1"/>
</dbReference>
<dbReference type="CDD" id="cd00821">
    <property type="entry name" value="PH"/>
    <property type="match status" value="1"/>
</dbReference>
<feature type="compositionally biased region" description="Basic residues" evidence="1">
    <location>
        <begin position="350"/>
        <end position="362"/>
    </location>
</feature>
<comment type="caution">
    <text evidence="3">The sequence shown here is derived from an EMBL/GenBank/DDBJ whole genome shotgun (WGS) entry which is preliminary data.</text>
</comment>
<feature type="compositionally biased region" description="Polar residues" evidence="1">
    <location>
        <begin position="15"/>
        <end position="36"/>
    </location>
</feature>
<dbReference type="EMBL" id="JACCJB010000015">
    <property type="protein sequence ID" value="KAF6221054.1"/>
    <property type="molecule type" value="Genomic_DNA"/>
</dbReference>
<evidence type="ECO:0000313" key="4">
    <source>
        <dbReference type="Proteomes" id="UP000593566"/>
    </source>
</evidence>
<dbReference type="Pfam" id="PF15406">
    <property type="entry name" value="PH_6"/>
    <property type="match status" value="1"/>
</dbReference>
<feature type="compositionally biased region" description="Low complexity" evidence="1">
    <location>
        <begin position="493"/>
        <end position="510"/>
    </location>
</feature>
<name>A0A8H6CCS4_9LECA</name>
<accession>A0A8H6CCS4</accession>
<feature type="compositionally biased region" description="Low complexity" evidence="1">
    <location>
        <begin position="263"/>
        <end position="286"/>
    </location>
</feature>
<dbReference type="SMART" id="SM00233">
    <property type="entry name" value="PH"/>
    <property type="match status" value="1"/>
</dbReference>
<feature type="region of interest" description="Disordered" evidence="1">
    <location>
        <begin position="1"/>
        <end position="70"/>
    </location>
</feature>
<dbReference type="GeneID" id="59331147"/>
<protein>
    <recommendedName>
        <fullName evidence="2">PH domain-containing protein</fullName>
    </recommendedName>
</protein>
<evidence type="ECO:0000259" key="2">
    <source>
        <dbReference type="SMART" id="SM00233"/>
    </source>
</evidence>
<feature type="compositionally biased region" description="Polar residues" evidence="1">
    <location>
        <begin position="707"/>
        <end position="720"/>
    </location>
</feature>
<dbReference type="InterPro" id="IPR039712">
    <property type="entry name" value="Meu6"/>
</dbReference>
<dbReference type="PANTHER" id="PTHR42073">
    <property type="entry name" value="MEIOTIC EXPRESSION UP-REGULATED PROTEIN 6"/>
    <property type="match status" value="1"/>
</dbReference>
<feature type="compositionally biased region" description="Polar residues" evidence="1">
    <location>
        <begin position="513"/>
        <end position="524"/>
    </location>
</feature>
<organism evidence="3 4">
    <name type="scientific">Letharia lupina</name>
    <dbReference type="NCBI Taxonomy" id="560253"/>
    <lineage>
        <taxon>Eukaryota</taxon>
        <taxon>Fungi</taxon>
        <taxon>Dikarya</taxon>
        <taxon>Ascomycota</taxon>
        <taxon>Pezizomycotina</taxon>
        <taxon>Lecanoromycetes</taxon>
        <taxon>OSLEUM clade</taxon>
        <taxon>Lecanoromycetidae</taxon>
        <taxon>Lecanorales</taxon>
        <taxon>Lecanorineae</taxon>
        <taxon>Parmeliaceae</taxon>
        <taxon>Letharia</taxon>
    </lineage>
</organism>
<dbReference type="PANTHER" id="PTHR42073:SF1">
    <property type="entry name" value="MEIOTIC EXPRESSION UP-REGULATED PROTEIN 6"/>
    <property type="match status" value="1"/>
</dbReference>
<feature type="compositionally biased region" description="Low complexity" evidence="1">
    <location>
        <begin position="231"/>
        <end position="242"/>
    </location>
</feature>
<dbReference type="AlphaFoldDB" id="A0A8H6CCS4"/>
<feature type="compositionally biased region" description="Polar residues" evidence="1">
    <location>
        <begin position="564"/>
        <end position="577"/>
    </location>
</feature>
<proteinExistence type="predicted"/>
<dbReference type="Proteomes" id="UP000593566">
    <property type="component" value="Unassembled WGS sequence"/>
</dbReference>
<feature type="compositionally biased region" description="Low complexity" evidence="1">
    <location>
        <begin position="296"/>
        <end position="314"/>
    </location>
</feature>
<dbReference type="InterPro" id="IPR001849">
    <property type="entry name" value="PH_domain"/>
</dbReference>
<keyword evidence="4" id="KW-1185">Reference proteome</keyword>
<feature type="region of interest" description="Disordered" evidence="1">
    <location>
        <begin position="493"/>
        <end position="720"/>
    </location>
</feature>
<feature type="compositionally biased region" description="Basic and acidic residues" evidence="1">
    <location>
        <begin position="372"/>
        <end position="464"/>
    </location>
</feature>
<dbReference type="RefSeq" id="XP_037150489.1">
    <property type="nucleotide sequence ID" value="XM_037293660.1"/>
</dbReference>
<evidence type="ECO:0000256" key="1">
    <source>
        <dbReference type="SAM" id="MobiDB-lite"/>
    </source>
</evidence>
<gene>
    <name evidence="3" type="ORF">HO133_002735</name>
</gene>
<evidence type="ECO:0000313" key="3">
    <source>
        <dbReference type="EMBL" id="KAF6221054.1"/>
    </source>
</evidence>